<dbReference type="AlphaFoldDB" id="A0A6N6VUG4"/>
<dbReference type="RefSeq" id="WP_153419367.1">
    <property type="nucleotide sequence ID" value="NZ_WFLM01000002.1"/>
</dbReference>
<dbReference type="GO" id="GO:0008168">
    <property type="term" value="F:methyltransferase activity"/>
    <property type="evidence" value="ECO:0007669"/>
    <property type="project" value="UniProtKB-KW"/>
</dbReference>
<keyword evidence="3" id="KW-1185">Reference proteome</keyword>
<dbReference type="EMBL" id="WFLM01000002">
    <property type="protein sequence ID" value="KAB8039833.1"/>
    <property type="molecule type" value="Genomic_DNA"/>
</dbReference>
<dbReference type="Proteomes" id="UP000437748">
    <property type="component" value="Unassembled WGS sequence"/>
</dbReference>
<dbReference type="PANTHER" id="PTHR23290">
    <property type="entry name" value="RRNA N6-ADENOSINE-METHYLTRANSFERASE METTL5"/>
    <property type="match status" value="1"/>
</dbReference>
<organism evidence="2 3">
    <name type="scientific">Silvanigrella paludirubra</name>
    <dbReference type="NCBI Taxonomy" id="2499159"/>
    <lineage>
        <taxon>Bacteria</taxon>
        <taxon>Pseudomonadati</taxon>
        <taxon>Bdellovibrionota</taxon>
        <taxon>Oligoflexia</taxon>
        <taxon>Silvanigrellales</taxon>
        <taxon>Silvanigrellaceae</taxon>
        <taxon>Silvanigrella</taxon>
    </lineage>
</organism>
<dbReference type="InterPro" id="IPR002723">
    <property type="entry name" value="BpsA_C"/>
</dbReference>
<dbReference type="InterPro" id="IPR051720">
    <property type="entry name" value="rRNA_MeTrfase/Polyamine_Synth"/>
</dbReference>
<dbReference type="GO" id="GO:0006596">
    <property type="term" value="P:polyamine biosynthetic process"/>
    <property type="evidence" value="ECO:0007669"/>
    <property type="project" value="TreeGrafter"/>
</dbReference>
<evidence type="ECO:0000259" key="1">
    <source>
        <dbReference type="Pfam" id="PF01861"/>
    </source>
</evidence>
<dbReference type="InterPro" id="IPR029063">
    <property type="entry name" value="SAM-dependent_MTases_sf"/>
</dbReference>
<keyword evidence="2" id="KW-0489">Methyltransferase</keyword>
<dbReference type="OrthoDB" id="7593728at2"/>
<dbReference type="Gene3D" id="3.40.50.150">
    <property type="entry name" value="Vaccinia Virus protein VP39"/>
    <property type="match status" value="1"/>
</dbReference>
<gene>
    <name evidence="2" type="ORF">GCL60_06105</name>
</gene>
<name>A0A6N6VUG4_9BACT</name>
<dbReference type="Pfam" id="PF01861">
    <property type="entry name" value="BpsA_C"/>
    <property type="match status" value="1"/>
</dbReference>
<comment type="caution">
    <text evidence="2">The sequence shown here is derived from an EMBL/GenBank/DDBJ whole genome shotgun (WGS) entry which is preliminary data.</text>
</comment>
<evidence type="ECO:0000313" key="3">
    <source>
        <dbReference type="Proteomes" id="UP000437748"/>
    </source>
</evidence>
<evidence type="ECO:0000313" key="2">
    <source>
        <dbReference type="EMBL" id="KAB8039833.1"/>
    </source>
</evidence>
<dbReference type="CDD" id="cd02440">
    <property type="entry name" value="AdoMet_MTases"/>
    <property type="match status" value="1"/>
</dbReference>
<sequence>MKIPNKIQVIFCSFLSIFFRSRTIKHILKLNGSEKKEFLTKIINENIKYKNNEKQEVSFVNYNSFKFIESYNQLPCTIETRKKRADLLEKNGFRDKEILLIGDDDLLSVELVARNFRHITVLDCDIKLLNKLRILTQEAKYPVNYFHVDLYEGFPKFLNHIFDVVCFDPPQNYEDLNTFMSCAIQSLKNQTSIFYMMVNSSALGSNNTKKLFAELLKYGFVNTNKYEFFNCYPLNKGQSLLLSVMAKFTHPNLKTVKCNYYFSDCLEFKSVQIAQNIEQFSDGKKILTNIIPHYSISEIPIAFYNNYKIQNKKTMN</sequence>
<feature type="domain" description="N(4)-bis(aminopropyl)spermidine synthase C-terminal" evidence="1">
    <location>
        <begin position="67"/>
        <end position="272"/>
    </location>
</feature>
<proteinExistence type="predicted"/>
<dbReference type="GO" id="GO:0032259">
    <property type="term" value="P:methylation"/>
    <property type="evidence" value="ECO:0007669"/>
    <property type="project" value="UniProtKB-KW"/>
</dbReference>
<dbReference type="SUPFAM" id="SSF53335">
    <property type="entry name" value="S-adenosyl-L-methionine-dependent methyltransferases"/>
    <property type="match status" value="1"/>
</dbReference>
<protein>
    <submittedName>
        <fullName evidence="2">Putative methyltransferase</fullName>
    </submittedName>
</protein>
<keyword evidence="2" id="KW-0808">Transferase</keyword>
<accession>A0A6N6VUG4</accession>
<dbReference type="PANTHER" id="PTHR23290:SF0">
    <property type="entry name" value="RRNA N6-ADENOSINE-METHYLTRANSFERASE METTL5"/>
    <property type="match status" value="1"/>
</dbReference>
<reference evidence="2 3" key="1">
    <citation type="submission" date="2019-10" db="EMBL/GenBank/DDBJ databases">
        <title>New species of Slilvanegrellaceae.</title>
        <authorList>
            <person name="Pitt A."/>
            <person name="Hahn M.W."/>
        </authorList>
    </citation>
    <scope>NUCLEOTIDE SEQUENCE [LARGE SCALE GENOMIC DNA]</scope>
    <source>
        <strain evidence="2 3">SP-Ram-0.45-NSY-1</strain>
    </source>
</reference>